<keyword evidence="5" id="KW-0560">Oxidoreductase</keyword>
<dbReference type="OrthoDB" id="10253115at2759"/>
<organism evidence="5 6">
    <name type="scientific">Choanephora cucurbitarum</name>
    <dbReference type="NCBI Taxonomy" id="101091"/>
    <lineage>
        <taxon>Eukaryota</taxon>
        <taxon>Fungi</taxon>
        <taxon>Fungi incertae sedis</taxon>
        <taxon>Mucoromycota</taxon>
        <taxon>Mucoromycotina</taxon>
        <taxon>Mucoromycetes</taxon>
        <taxon>Mucorales</taxon>
        <taxon>Mucorineae</taxon>
        <taxon>Choanephoraceae</taxon>
        <taxon>Choanephoroideae</taxon>
        <taxon>Choanephora</taxon>
    </lineage>
</organism>
<comment type="caution">
    <text evidence="5">The sequence shown here is derived from an EMBL/GenBank/DDBJ whole genome shotgun (WGS) entry which is preliminary data.</text>
</comment>
<evidence type="ECO:0000259" key="4">
    <source>
        <dbReference type="Pfam" id="PF13193"/>
    </source>
</evidence>
<dbReference type="Pfam" id="PF13193">
    <property type="entry name" value="AMP-binding_C"/>
    <property type="match status" value="1"/>
</dbReference>
<feature type="domain" description="AMP-dependent synthetase/ligase" evidence="3">
    <location>
        <begin position="26"/>
        <end position="393"/>
    </location>
</feature>
<evidence type="ECO:0000259" key="3">
    <source>
        <dbReference type="Pfam" id="PF00501"/>
    </source>
</evidence>
<dbReference type="SUPFAM" id="SSF56801">
    <property type="entry name" value="Acetyl-CoA synthetase-like"/>
    <property type="match status" value="1"/>
</dbReference>
<dbReference type="InterPro" id="IPR025110">
    <property type="entry name" value="AMP-bd_C"/>
</dbReference>
<dbReference type="EMBL" id="LUGH01000303">
    <property type="protein sequence ID" value="OBZ86392.1"/>
    <property type="molecule type" value="Genomic_DNA"/>
</dbReference>
<dbReference type="GO" id="GO:0004497">
    <property type="term" value="F:monooxygenase activity"/>
    <property type="evidence" value="ECO:0007669"/>
    <property type="project" value="UniProtKB-KW"/>
</dbReference>
<proteinExistence type="inferred from homology"/>
<dbReference type="Proteomes" id="UP000093000">
    <property type="component" value="Unassembled WGS sequence"/>
</dbReference>
<keyword evidence="2" id="KW-0436">Ligase</keyword>
<accession>A0A1C7NB78</accession>
<dbReference type="InterPro" id="IPR045851">
    <property type="entry name" value="AMP-bd_C_sf"/>
</dbReference>
<evidence type="ECO:0000313" key="5">
    <source>
        <dbReference type="EMBL" id="OBZ86392.1"/>
    </source>
</evidence>
<dbReference type="Pfam" id="PF00501">
    <property type="entry name" value="AMP-binding"/>
    <property type="match status" value="1"/>
</dbReference>
<dbReference type="PANTHER" id="PTHR24096">
    <property type="entry name" value="LONG-CHAIN-FATTY-ACID--COA LIGASE"/>
    <property type="match status" value="1"/>
</dbReference>
<dbReference type="GO" id="GO:0016405">
    <property type="term" value="F:CoA-ligase activity"/>
    <property type="evidence" value="ECO:0007669"/>
    <property type="project" value="TreeGrafter"/>
</dbReference>
<dbReference type="PANTHER" id="PTHR24096:SF149">
    <property type="entry name" value="AMP-BINDING DOMAIN-CONTAINING PROTEIN-RELATED"/>
    <property type="match status" value="1"/>
</dbReference>
<dbReference type="Gene3D" id="3.40.50.12780">
    <property type="entry name" value="N-terminal domain of ligase-like"/>
    <property type="match status" value="1"/>
</dbReference>
<evidence type="ECO:0000256" key="1">
    <source>
        <dbReference type="ARBA" id="ARBA00006432"/>
    </source>
</evidence>
<dbReference type="InParanoid" id="A0A1C7NB78"/>
<evidence type="ECO:0000256" key="2">
    <source>
        <dbReference type="ARBA" id="ARBA00022598"/>
    </source>
</evidence>
<protein>
    <submittedName>
        <fullName evidence="5">Luciferin 4-monooxygenase</fullName>
    </submittedName>
</protein>
<reference evidence="5 6" key="1">
    <citation type="submission" date="2016-03" db="EMBL/GenBank/DDBJ databases">
        <title>Choanephora cucurbitarum.</title>
        <authorList>
            <person name="Min B."/>
            <person name="Park H."/>
            <person name="Park J.-H."/>
            <person name="Shin H.-D."/>
            <person name="Choi I.-G."/>
        </authorList>
    </citation>
    <scope>NUCLEOTIDE SEQUENCE [LARGE SCALE GENOMIC DNA]</scope>
    <source>
        <strain evidence="5 6">KUS-F28377</strain>
    </source>
</reference>
<dbReference type="AlphaFoldDB" id="A0A1C7NB78"/>
<evidence type="ECO:0000313" key="6">
    <source>
        <dbReference type="Proteomes" id="UP000093000"/>
    </source>
</evidence>
<dbReference type="InterPro" id="IPR042099">
    <property type="entry name" value="ANL_N_sf"/>
</dbReference>
<dbReference type="STRING" id="101091.A0A1C7NB78"/>
<keyword evidence="5" id="KW-0503">Monooxygenase</keyword>
<dbReference type="InterPro" id="IPR000873">
    <property type="entry name" value="AMP-dep_synth/lig_dom"/>
</dbReference>
<dbReference type="Gene3D" id="3.30.300.30">
    <property type="match status" value="1"/>
</dbReference>
<name>A0A1C7NB78_9FUNG</name>
<keyword evidence="6" id="KW-1185">Reference proteome</keyword>
<comment type="similarity">
    <text evidence="1">Belongs to the ATP-dependent AMP-binding enzyme family.</text>
</comment>
<sequence>MTIESKNLTPQSLNGSVYDMLFNRSSDIDPNKPCFVDAEDQSQMLTFCDVKQLILKFAAALKRTLSDFSKGDVVAFYSANNATYAAAVHGPSVIGGSSALVDCTNDVPDLVESLKLVKAKVIIADEKKVHNALDAARLLSIPKENVFVFGNRDIHGARSFNKTFLCHNEITNPVHFDPEDSDAKPCYFYFTSGTTGGKKKAVVVSYRMIYNAVVVKKFPFHQNFRMLCGKHFHHASTLYFTMCAFPFHGLTTYFMKEFTFENYLKAVQDCSLNFIFVSPSIGASLVKEPIVDNYDISSLQCIAFGGSSISPLISEAIFKKFKIPILNIYGTSEIIRCFASDPKAALAGEVGSLEIGCECKLIDDNGQATLIEVGSDIVGELYIKGPTMTPGYYNDPVANTEAFVDGWFKTGDLFKLTEKGNAIFVDRVKNIIQYKTFRIVPQDIENVLLLHPLIVDCAVVGIYCKTECTWLPRAYVVLARVLNPNLSKIEEETQNLIETKLSNEMQLRGGFYFVKRLPKTATGKIKRYRLCTNDAHIVYSS</sequence>
<feature type="domain" description="AMP-binding enzyme C-terminal" evidence="4">
    <location>
        <begin position="444"/>
        <end position="524"/>
    </location>
</feature>
<gene>
    <name evidence="5" type="primary">LUCI</name>
    <name evidence="5" type="ORF">A0J61_05558</name>
</gene>